<name>A0A9K3M1Z2_9STRA</name>
<reference evidence="1" key="1">
    <citation type="journal article" date="2021" name="Sci. Rep.">
        <title>Diploid genomic architecture of Nitzschia inconspicua, an elite biomass production diatom.</title>
        <authorList>
            <person name="Oliver A."/>
            <person name="Podell S."/>
            <person name="Pinowska A."/>
            <person name="Traller J.C."/>
            <person name="Smith S.R."/>
            <person name="McClure R."/>
            <person name="Beliaev A."/>
            <person name="Bohutskyi P."/>
            <person name="Hill E.A."/>
            <person name="Rabines A."/>
            <person name="Zheng H."/>
            <person name="Allen L.Z."/>
            <person name="Kuo A."/>
            <person name="Grigoriev I.V."/>
            <person name="Allen A.E."/>
            <person name="Hazlebeck D."/>
            <person name="Allen E.E."/>
        </authorList>
    </citation>
    <scope>NUCLEOTIDE SEQUENCE</scope>
    <source>
        <strain evidence="1">Hildebrandi</strain>
    </source>
</reference>
<reference evidence="1" key="2">
    <citation type="submission" date="2021-04" db="EMBL/GenBank/DDBJ databases">
        <authorList>
            <person name="Podell S."/>
        </authorList>
    </citation>
    <scope>NUCLEOTIDE SEQUENCE</scope>
    <source>
        <strain evidence="1">Hildebrandi</strain>
    </source>
</reference>
<protein>
    <submittedName>
        <fullName evidence="1">Uncharacterized protein</fullName>
    </submittedName>
</protein>
<dbReference type="EMBL" id="JAGRRH010000003">
    <property type="protein sequence ID" value="KAG7371910.1"/>
    <property type="molecule type" value="Genomic_DNA"/>
</dbReference>
<organism evidence="1 2">
    <name type="scientific">Nitzschia inconspicua</name>
    <dbReference type="NCBI Taxonomy" id="303405"/>
    <lineage>
        <taxon>Eukaryota</taxon>
        <taxon>Sar</taxon>
        <taxon>Stramenopiles</taxon>
        <taxon>Ochrophyta</taxon>
        <taxon>Bacillariophyta</taxon>
        <taxon>Bacillariophyceae</taxon>
        <taxon>Bacillariophycidae</taxon>
        <taxon>Bacillariales</taxon>
        <taxon>Bacillariaceae</taxon>
        <taxon>Nitzschia</taxon>
    </lineage>
</organism>
<evidence type="ECO:0000313" key="1">
    <source>
        <dbReference type="EMBL" id="KAG7371910.1"/>
    </source>
</evidence>
<dbReference type="Proteomes" id="UP000693970">
    <property type="component" value="Unassembled WGS sequence"/>
</dbReference>
<comment type="caution">
    <text evidence="1">The sequence shown here is derived from an EMBL/GenBank/DDBJ whole genome shotgun (WGS) entry which is preliminary data.</text>
</comment>
<evidence type="ECO:0000313" key="2">
    <source>
        <dbReference type="Proteomes" id="UP000693970"/>
    </source>
</evidence>
<accession>A0A9K3M1Z2</accession>
<dbReference type="AlphaFoldDB" id="A0A9K3M1Z2"/>
<sequence>MPAIRASQQAASSIATTLKNGRGATLARDVAERCFLPAFSHATAMIPVPKSANTASASRNNSEVRRNFSSVPIHEHDKVRLQGRFIDNSNLIDYWKAHHNEHINLHESELVDYWMDHKNTHVTMDSHALCKKAMQRNFSTKQGQDYPPSTSNCQEIDYWSEHSDTHFTDYWDEHPETHL</sequence>
<gene>
    <name evidence="1" type="ORF">IV203_018052</name>
</gene>
<proteinExistence type="predicted"/>
<keyword evidence="2" id="KW-1185">Reference proteome</keyword>